<proteinExistence type="predicted"/>
<name>Q4SNF5_TETNG</name>
<dbReference type="EMBL" id="CAAE01014543">
    <property type="protein sequence ID" value="CAF97827.1"/>
    <property type="molecule type" value="Genomic_DNA"/>
</dbReference>
<evidence type="ECO:0000313" key="1">
    <source>
        <dbReference type="EMBL" id="CAF97827.1"/>
    </source>
</evidence>
<accession>Q4SNF5</accession>
<dbReference type="OrthoDB" id="1607513at2759"/>
<reference evidence="1" key="2">
    <citation type="submission" date="2004-02" db="EMBL/GenBank/DDBJ databases">
        <authorList>
            <consortium name="Genoscope"/>
            <consortium name="Whitehead Institute Centre for Genome Research"/>
        </authorList>
    </citation>
    <scope>NUCLEOTIDE SEQUENCE</scope>
</reference>
<organism evidence="1">
    <name type="scientific">Tetraodon nigroviridis</name>
    <name type="common">Spotted green pufferfish</name>
    <name type="synonym">Chelonodon nigroviridis</name>
    <dbReference type="NCBI Taxonomy" id="99883"/>
    <lineage>
        <taxon>Eukaryota</taxon>
        <taxon>Metazoa</taxon>
        <taxon>Chordata</taxon>
        <taxon>Craniata</taxon>
        <taxon>Vertebrata</taxon>
        <taxon>Euteleostomi</taxon>
        <taxon>Actinopterygii</taxon>
        <taxon>Neopterygii</taxon>
        <taxon>Teleostei</taxon>
        <taxon>Neoteleostei</taxon>
        <taxon>Acanthomorphata</taxon>
        <taxon>Eupercaria</taxon>
        <taxon>Tetraodontiformes</taxon>
        <taxon>Tetradontoidea</taxon>
        <taxon>Tetraodontidae</taxon>
        <taxon>Tetraodon</taxon>
    </lineage>
</organism>
<comment type="caution">
    <text evidence="1">The sequence shown here is derived from an EMBL/GenBank/DDBJ whole genome shotgun (WGS) entry which is preliminary data.</text>
</comment>
<reference evidence="1" key="1">
    <citation type="journal article" date="2004" name="Nature">
        <title>Genome duplication in the teleost fish Tetraodon nigroviridis reveals the early vertebrate proto-karyotype.</title>
        <authorList>
            <person name="Jaillon O."/>
            <person name="Aury J.-M."/>
            <person name="Brunet F."/>
            <person name="Petit J.-L."/>
            <person name="Stange-Thomann N."/>
            <person name="Mauceli E."/>
            <person name="Bouneau L."/>
            <person name="Fischer C."/>
            <person name="Ozouf-Costaz C."/>
            <person name="Bernot A."/>
            <person name="Nicaud S."/>
            <person name="Jaffe D."/>
            <person name="Fisher S."/>
            <person name="Lutfalla G."/>
            <person name="Dossat C."/>
            <person name="Segurens B."/>
            <person name="Dasilva C."/>
            <person name="Salanoubat M."/>
            <person name="Levy M."/>
            <person name="Boudet N."/>
            <person name="Castellano S."/>
            <person name="Anthouard V."/>
            <person name="Jubin C."/>
            <person name="Castelli V."/>
            <person name="Katinka M."/>
            <person name="Vacherie B."/>
            <person name="Biemont C."/>
            <person name="Skalli Z."/>
            <person name="Cattolico L."/>
            <person name="Poulain J."/>
            <person name="De Berardinis V."/>
            <person name="Cruaud C."/>
            <person name="Duprat S."/>
            <person name="Brottier P."/>
            <person name="Coutanceau J.-P."/>
            <person name="Gouzy J."/>
            <person name="Parra G."/>
            <person name="Lardier G."/>
            <person name="Chapple C."/>
            <person name="McKernan K.J."/>
            <person name="McEwan P."/>
            <person name="Bosak S."/>
            <person name="Kellis M."/>
            <person name="Volff J.-N."/>
            <person name="Guigo R."/>
            <person name="Zody M.C."/>
            <person name="Mesirov J."/>
            <person name="Lindblad-Toh K."/>
            <person name="Birren B."/>
            <person name="Nusbaum C."/>
            <person name="Kahn D."/>
            <person name="Robinson-Rechavi M."/>
            <person name="Laudet V."/>
            <person name="Schachter V."/>
            <person name="Quetier F."/>
            <person name="Saurin W."/>
            <person name="Scarpelli C."/>
            <person name="Wincker P."/>
            <person name="Lander E.S."/>
            <person name="Weissenbach J."/>
            <person name="Roest Crollius H."/>
        </authorList>
    </citation>
    <scope>NUCLEOTIDE SEQUENCE [LARGE SCALE GENOMIC DNA]</scope>
</reference>
<protein>
    <submittedName>
        <fullName evidence="1">(spotted green pufferfish) hypothetical protein</fullName>
    </submittedName>
</protein>
<dbReference type="AlphaFoldDB" id="Q4SNF5"/>
<sequence>MPKLDLHLDHLLPVQMTHCGICWTWTVKKSRANSNVTTDAVVEVQRCISEANTPRSQDPLQYWQTQRLHLPEFVQTGDEISMYAIVISAL</sequence>
<gene>
    <name evidence="1" type="ORF">GSTENG00015316001</name>
</gene>
<dbReference type="KEGG" id="tng:GSTEN00015316G001"/>